<proteinExistence type="predicted"/>
<organism evidence="10 11">
    <name type="scientific">Streptomyces cellostaticus</name>
    <dbReference type="NCBI Taxonomy" id="67285"/>
    <lineage>
        <taxon>Bacteria</taxon>
        <taxon>Bacillati</taxon>
        <taxon>Actinomycetota</taxon>
        <taxon>Actinomycetes</taxon>
        <taxon>Kitasatosporales</taxon>
        <taxon>Streptomycetaceae</taxon>
        <taxon>Streptomyces</taxon>
    </lineage>
</organism>
<evidence type="ECO:0000256" key="2">
    <source>
        <dbReference type="ARBA" id="ARBA00022448"/>
    </source>
</evidence>
<comment type="caution">
    <text evidence="10">The sequence shown here is derived from an EMBL/GenBank/DDBJ whole genome shotgun (WGS) entry which is preliminary data.</text>
</comment>
<evidence type="ECO:0000256" key="5">
    <source>
        <dbReference type="ARBA" id="ARBA00022989"/>
    </source>
</evidence>
<keyword evidence="4 8" id="KW-0812">Transmembrane</keyword>
<sequence>MEDERESLPPKPRETGSDPRRWWILAALVVSLVLVVLDTSIVSVALRVLALPAPDGLGASPSSLQWAVDSYTLVFATLLITAGLVADRFGRKRTLLAGLLVFGLFSAASAYAHSTAELIAARAGMGIGAALVVPATLAIITQVFRAEERPKAIGLWAASAGLAVAVGPVTGGLLLEHFWWGSIFLINLPVVLLGTTAITTVVPESADPAPGRFDPVGVLLCVAGLGLLVFGVIKGGELADWGAAPVWGNVLAGLALMAGFVWWERRSPHPAMDLGCFRDARFTGAVGAIGVIFFGLLGSSFYLVFYLQSVRGYSPLQAGCCLLPLAVAQLACSPHSTVLARRFGARAVCTAGLGLTALTFLGVSVLDQHSPLWQVELLFFFMGSAMGYVMPAGTAVAMAAMPERTAGAGAALINALRQVGGALGVAVLGSVLSAHYRDGIRPHLAALPASLHPAAEQSITGTLTVAAGLGPRGLPLASHAIDAFVSAVRVSSLVAAGVTLLGAAAVGAFLPGGSTTKAPVTADGAASARPSLAESDN</sequence>
<gene>
    <name evidence="10" type="ORF">AQI88_16305</name>
</gene>
<feature type="transmembrane region" description="Helical" evidence="8">
    <location>
        <begin position="66"/>
        <end position="86"/>
    </location>
</feature>
<dbReference type="InterPro" id="IPR020846">
    <property type="entry name" value="MFS_dom"/>
</dbReference>
<comment type="subcellular location">
    <subcellularLocation>
        <location evidence="1">Cell membrane</location>
        <topology evidence="1">Multi-pass membrane protein</topology>
    </subcellularLocation>
</comment>
<dbReference type="GO" id="GO:0022857">
    <property type="term" value="F:transmembrane transporter activity"/>
    <property type="evidence" value="ECO:0007669"/>
    <property type="project" value="InterPro"/>
</dbReference>
<dbReference type="PANTHER" id="PTHR42718:SF42">
    <property type="entry name" value="EXPORT PROTEIN"/>
    <property type="match status" value="1"/>
</dbReference>
<dbReference type="PANTHER" id="PTHR42718">
    <property type="entry name" value="MAJOR FACILITATOR SUPERFAMILY MULTIDRUG TRANSPORTER MFSC"/>
    <property type="match status" value="1"/>
</dbReference>
<dbReference type="GO" id="GO:0046677">
    <property type="term" value="P:response to antibiotic"/>
    <property type="evidence" value="ECO:0007669"/>
    <property type="project" value="UniProtKB-KW"/>
</dbReference>
<dbReference type="SUPFAM" id="SSF103473">
    <property type="entry name" value="MFS general substrate transporter"/>
    <property type="match status" value="1"/>
</dbReference>
<keyword evidence="5 8" id="KW-1133">Transmembrane helix</keyword>
<name>A0A101NLY3_9ACTN</name>
<dbReference type="NCBIfam" id="TIGR00711">
    <property type="entry name" value="efflux_EmrB"/>
    <property type="match status" value="1"/>
</dbReference>
<dbReference type="InterPro" id="IPR004638">
    <property type="entry name" value="EmrB-like"/>
</dbReference>
<dbReference type="OrthoDB" id="9781469at2"/>
<dbReference type="Pfam" id="PF07690">
    <property type="entry name" value="MFS_1"/>
    <property type="match status" value="1"/>
</dbReference>
<keyword evidence="11" id="KW-1185">Reference proteome</keyword>
<feature type="transmembrane region" description="Helical" evidence="8">
    <location>
        <begin position="152"/>
        <end position="173"/>
    </location>
</feature>
<feature type="transmembrane region" description="Helical" evidence="8">
    <location>
        <begin position="95"/>
        <end position="113"/>
    </location>
</feature>
<evidence type="ECO:0000313" key="11">
    <source>
        <dbReference type="Proteomes" id="UP000054241"/>
    </source>
</evidence>
<dbReference type="AlphaFoldDB" id="A0A101NLY3"/>
<accession>A0A101NLY3</accession>
<reference evidence="10 11" key="1">
    <citation type="submission" date="2015-10" db="EMBL/GenBank/DDBJ databases">
        <title>Draft genome sequence of Streptomyces cellostaticus DSM 40189, type strain for the species Streptomyces cellostaticus.</title>
        <authorList>
            <person name="Ruckert C."/>
            <person name="Winkler A."/>
            <person name="Kalinowski J."/>
            <person name="Kampfer P."/>
            <person name="Glaeser S."/>
        </authorList>
    </citation>
    <scope>NUCLEOTIDE SEQUENCE [LARGE SCALE GENOMIC DNA]</scope>
    <source>
        <strain evidence="10 11">DSM 40189</strain>
    </source>
</reference>
<feature type="transmembrane region" description="Helical" evidence="8">
    <location>
        <begin position="245"/>
        <end position="263"/>
    </location>
</feature>
<feature type="transmembrane region" description="Helical" evidence="8">
    <location>
        <begin position="343"/>
        <end position="366"/>
    </location>
</feature>
<evidence type="ECO:0000256" key="7">
    <source>
        <dbReference type="ARBA" id="ARBA00023251"/>
    </source>
</evidence>
<dbReference type="InterPro" id="IPR036259">
    <property type="entry name" value="MFS_trans_sf"/>
</dbReference>
<keyword evidence="2" id="KW-0813">Transport</keyword>
<feature type="transmembrane region" description="Helical" evidence="8">
    <location>
        <begin position="119"/>
        <end position="140"/>
    </location>
</feature>
<dbReference type="STRING" id="67285.AQI88_16305"/>
<evidence type="ECO:0000256" key="1">
    <source>
        <dbReference type="ARBA" id="ARBA00004651"/>
    </source>
</evidence>
<dbReference type="Gene3D" id="1.20.1250.20">
    <property type="entry name" value="MFS general substrate transporter like domains"/>
    <property type="match status" value="1"/>
</dbReference>
<evidence type="ECO:0000313" key="10">
    <source>
        <dbReference type="EMBL" id="KUM95725.1"/>
    </source>
</evidence>
<dbReference type="EMBL" id="LMWL01000029">
    <property type="protein sequence ID" value="KUM95725.1"/>
    <property type="molecule type" value="Genomic_DNA"/>
</dbReference>
<dbReference type="Gene3D" id="1.20.1720.10">
    <property type="entry name" value="Multidrug resistance protein D"/>
    <property type="match status" value="1"/>
</dbReference>
<feature type="transmembrane region" description="Helical" evidence="8">
    <location>
        <begin position="179"/>
        <end position="201"/>
    </location>
</feature>
<evidence type="ECO:0000256" key="6">
    <source>
        <dbReference type="ARBA" id="ARBA00023136"/>
    </source>
</evidence>
<protein>
    <submittedName>
        <fullName evidence="10">Multidrug MFS transporter</fullName>
    </submittedName>
</protein>
<evidence type="ECO:0000256" key="8">
    <source>
        <dbReference type="SAM" id="Phobius"/>
    </source>
</evidence>
<feature type="domain" description="Major facilitator superfamily (MFS) profile" evidence="9">
    <location>
        <begin position="24"/>
        <end position="514"/>
    </location>
</feature>
<keyword evidence="6 8" id="KW-0472">Membrane</keyword>
<feature type="transmembrane region" description="Helical" evidence="8">
    <location>
        <begin position="21"/>
        <end position="46"/>
    </location>
</feature>
<evidence type="ECO:0000259" key="9">
    <source>
        <dbReference type="PROSITE" id="PS50850"/>
    </source>
</evidence>
<evidence type="ECO:0000256" key="4">
    <source>
        <dbReference type="ARBA" id="ARBA00022692"/>
    </source>
</evidence>
<feature type="transmembrane region" description="Helical" evidence="8">
    <location>
        <begin position="213"/>
        <end position="233"/>
    </location>
</feature>
<keyword evidence="3" id="KW-1003">Cell membrane</keyword>
<dbReference type="PROSITE" id="PS50850">
    <property type="entry name" value="MFS"/>
    <property type="match status" value="1"/>
</dbReference>
<dbReference type="InterPro" id="IPR011701">
    <property type="entry name" value="MFS"/>
</dbReference>
<dbReference type="GO" id="GO:0005886">
    <property type="term" value="C:plasma membrane"/>
    <property type="evidence" value="ECO:0007669"/>
    <property type="project" value="UniProtKB-SubCell"/>
</dbReference>
<feature type="transmembrane region" description="Helical" evidence="8">
    <location>
        <begin position="284"/>
        <end position="307"/>
    </location>
</feature>
<feature type="transmembrane region" description="Helical" evidence="8">
    <location>
        <begin position="378"/>
        <end position="400"/>
    </location>
</feature>
<dbReference type="CDD" id="cd17321">
    <property type="entry name" value="MFS_MMR_MDR_like"/>
    <property type="match status" value="1"/>
</dbReference>
<keyword evidence="7" id="KW-0046">Antibiotic resistance</keyword>
<dbReference type="PROSITE" id="PS00216">
    <property type="entry name" value="SUGAR_TRANSPORT_1"/>
    <property type="match status" value="1"/>
</dbReference>
<dbReference type="Proteomes" id="UP000054241">
    <property type="component" value="Unassembled WGS sequence"/>
</dbReference>
<dbReference type="InterPro" id="IPR005829">
    <property type="entry name" value="Sugar_transporter_CS"/>
</dbReference>
<evidence type="ECO:0000256" key="3">
    <source>
        <dbReference type="ARBA" id="ARBA00022475"/>
    </source>
</evidence>